<organism evidence="1 2">
    <name type="scientific">Cupriavidus pauculus</name>
    <dbReference type="NCBI Taxonomy" id="82633"/>
    <lineage>
        <taxon>Bacteria</taxon>
        <taxon>Pseudomonadati</taxon>
        <taxon>Pseudomonadota</taxon>
        <taxon>Betaproteobacteria</taxon>
        <taxon>Burkholderiales</taxon>
        <taxon>Burkholderiaceae</taxon>
        <taxon>Cupriavidus</taxon>
    </lineage>
</organism>
<name>A0A3G8H8F0_9BURK</name>
<dbReference type="Proteomes" id="UP000270411">
    <property type="component" value="Chromosome 2"/>
</dbReference>
<gene>
    <name evidence="1" type="ORF">EHF44_24390</name>
</gene>
<dbReference type="AlphaFoldDB" id="A0A3G8H8F0"/>
<dbReference type="EMBL" id="CP033970">
    <property type="protein sequence ID" value="AZG16519.1"/>
    <property type="molecule type" value="Genomic_DNA"/>
</dbReference>
<evidence type="ECO:0000313" key="2">
    <source>
        <dbReference type="Proteomes" id="UP000270411"/>
    </source>
</evidence>
<evidence type="ECO:0000313" key="1">
    <source>
        <dbReference type="EMBL" id="AZG16519.1"/>
    </source>
</evidence>
<protein>
    <submittedName>
        <fullName evidence="1">Uncharacterized protein</fullName>
    </submittedName>
</protein>
<sequence>MTASDGGPARHGLHVSPARLATAVQRGKGGTPRAARGKDLRQTRVLMQALCEMRLEFCKPDEDLSAAALETRQATTMALWNSRERALFTQPDVERGIEARLEAGFRHARNGSPREAAGEFKRAYLLLCCALTHARDIARRKAQAGQSAGPM</sequence>
<dbReference type="OrthoDB" id="8966998at2"/>
<dbReference type="RefSeq" id="WP_124686249.1">
    <property type="nucleotide sequence ID" value="NZ_CP033970.1"/>
</dbReference>
<proteinExistence type="predicted"/>
<reference evidence="2" key="1">
    <citation type="submission" date="2018-11" db="EMBL/GenBank/DDBJ databases">
        <title>FDA dAtabase for Regulatory Grade micrObial Sequences (FDA-ARGOS): Supporting development and validation of Infectious Disease Dx tests.</title>
        <authorList>
            <person name="Goldberg B."/>
            <person name="Campos J."/>
            <person name="Tallon L."/>
            <person name="Sadzewicz L."/>
            <person name="Zhao X."/>
            <person name="Vavikolanu K."/>
            <person name="Mehta A."/>
            <person name="Aluvathingal J."/>
            <person name="Nadendla S."/>
            <person name="Geyer C."/>
            <person name="Nandy P."/>
            <person name="Yan Y."/>
            <person name="Sichtig H."/>
        </authorList>
    </citation>
    <scope>NUCLEOTIDE SEQUENCE [LARGE SCALE GENOMIC DNA]</scope>
    <source>
        <strain evidence="2">FDAARGOS_614</strain>
    </source>
</reference>
<accession>A0A3G8H8F0</accession>
<dbReference type="KEGG" id="cpau:EHF44_24390"/>